<dbReference type="EMBL" id="ABVL01000054">
    <property type="protein sequence ID" value="EDY15809.1"/>
    <property type="molecule type" value="Genomic_DNA"/>
</dbReference>
<dbReference type="Pfam" id="PF01618">
    <property type="entry name" value="MotA_ExbB"/>
    <property type="match status" value="1"/>
</dbReference>
<comment type="similarity">
    <text evidence="6">Belongs to the exbB/tolQ family.</text>
</comment>
<protein>
    <recommendedName>
        <fullName evidence="8">MotA/TolQ/ExbB proton channel domain-containing protein</fullName>
    </recommendedName>
</protein>
<dbReference type="Proteomes" id="UP000005824">
    <property type="component" value="Unassembled WGS sequence"/>
</dbReference>
<keyword evidence="10" id="KW-1185">Reference proteome</keyword>
<proteinExistence type="inferred from homology"/>
<dbReference type="InParanoid" id="B4DCM1"/>
<evidence type="ECO:0000256" key="1">
    <source>
        <dbReference type="ARBA" id="ARBA00004651"/>
    </source>
</evidence>
<evidence type="ECO:0000256" key="5">
    <source>
        <dbReference type="ARBA" id="ARBA00023136"/>
    </source>
</evidence>
<evidence type="ECO:0000259" key="8">
    <source>
        <dbReference type="Pfam" id="PF01618"/>
    </source>
</evidence>
<keyword evidence="6" id="KW-0813">Transport</keyword>
<keyword evidence="6" id="KW-0653">Protein transport</keyword>
<comment type="subcellular location">
    <subcellularLocation>
        <location evidence="1">Cell membrane</location>
        <topology evidence="1">Multi-pass membrane protein</topology>
    </subcellularLocation>
    <subcellularLocation>
        <location evidence="6">Membrane</location>
        <topology evidence="6">Multi-pass membrane protein</topology>
    </subcellularLocation>
</comment>
<keyword evidence="2" id="KW-1003">Cell membrane</keyword>
<dbReference type="GO" id="GO:0005886">
    <property type="term" value="C:plasma membrane"/>
    <property type="evidence" value="ECO:0007669"/>
    <property type="project" value="UniProtKB-SubCell"/>
</dbReference>
<dbReference type="AlphaFoldDB" id="B4DCM1"/>
<dbReference type="RefSeq" id="WP_006983978.1">
    <property type="nucleotide sequence ID" value="NZ_ABVL01000054.1"/>
</dbReference>
<evidence type="ECO:0000256" key="6">
    <source>
        <dbReference type="RuleBase" id="RU004057"/>
    </source>
</evidence>
<gene>
    <name evidence="9" type="ORF">CfE428DRAFT_6662</name>
</gene>
<name>B4DCM1_9BACT</name>
<dbReference type="eggNOG" id="ENOG502ZVUP">
    <property type="taxonomic scope" value="Bacteria"/>
</dbReference>
<sequence length="96" mass="10113">MRRKLLITGIVVGGLLFLGPVFGYLGTLFNMMGAFQDLSGSGISDPRALSAHIGNTLLATVLGVIACPIGLVLLVPCIVLFVRDKKQLPPPIPSEL</sequence>
<evidence type="ECO:0000256" key="4">
    <source>
        <dbReference type="ARBA" id="ARBA00022989"/>
    </source>
</evidence>
<dbReference type="STRING" id="497964.CfE428DRAFT_6662"/>
<evidence type="ECO:0000256" key="3">
    <source>
        <dbReference type="ARBA" id="ARBA00022692"/>
    </source>
</evidence>
<organism evidence="9 10">
    <name type="scientific">Chthoniobacter flavus Ellin428</name>
    <dbReference type="NCBI Taxonomy" id="497964"/>
    <lineage>
        <taxon>Bacteria</taxon>
        <taxon>Pseudomonadati</taxon>
        <taxon>Verrucomicrobiota</taxon>
        <taxon>Spartobacteria</taxon>
        <taxon>Chthoniobacterales</taxon>
        <taxon>Chthoniobacteraceae</taxon>
        <taxon>Chthoniobacter</taxon>
    </lineage>
</organism>
<evidence type="ECO:0000313" key="9">
    <source>
        <dbReference type="EMBL" id="EDY15809.1"/>
    </source>
</evidence>
<dbReference type="GO" id="GO:0015031">
    <property type="term" value="P:protein transport"/>
    <property type="evidence" value="ECO:0007669"/>
    <property type="project" value="UniProtKB-KW"/>
</dbReference>
<dbReference type="InterPro" id="IPR002898">
    <property type="entry name" value="MotA_ExbB_proton_chnl"/>
</dbReference>
<evidence type="ECO:0000313" key="10">
    <source>
        <dbReference type="Proteomes" id="UP000005824"/>
    </source>
</evidence>
<feature type="domain" description="MotA/TolQ/ExbB proton channel" evidence="8">
    <location>
        <begin position="18"/>
        <end position="73"/>
    </location>
</feature>
<keyword evidence="5 7" id="KW-0472">Membrane</keyword>
<accession>B4DCM1</accession>
<reference evidence="9 10" key="1">
    <citation type="journal article" date="2011" name="J. Bacteriol.">
        <title>Genome sequence of Chthoniobacter flavus Ellin428, an aerobic heterotrophic soil bacterium.</title>
        <authorList>
            <person name="Kant R."/>
            <person name="van Passel M.W."/>
            <person name="Palva A."/>
            <person name="Lucas S."/>
            <person name="Lapidus A."/>
            <person name="Glavina Del Rio T."/>
            <person name="Dalin E."/>
            <person name="Tice H."/>
            <person name="Bruce D."/>
            <person name="Goodwin L."/>
            <person name="Pitluck S."/>
            <person name="Larimer F.W."/>
            <person name="Land M.L."/>
            <person name="Hauser L."/>
            <person name="Sangwan P."/>
            <person name="de Vos W.M."/>
            <person name="Janssen P.H."/>
            <person name="Smidt H."/>
        </authorList>
    </citation>
    <scope>NUCLEOTIDE SEQUENCE [LARGE SCALE GENOMIC DNA]</scope>
    <source>
        <strain evidence="9 10">Ellin428</strain>
    </source>
</reference>
<evidence type="ECO:0000256" key="2">
    <source>
        <dbReference type="ARBA" id="ARBA00022475"/>
    </source>
</evidence>
<comment type="caution">
    <text evidence="9">The sequence shown here is derived from an EMBL/GenBank/DDBJ whole genome shotgun (WGS) entry which is preliminary data.</text>
</comment>
<evidence type="ECO:0000256" key="7">
    <source>
        <dbReference type="SAM" id="Phobius"/>
    </source>
</evidence>
<keyword evidence="4 7" id="KW-1133">Transmembrane helix</keyword>
<keyword evidence="3 7" id="KW-0812">Transmembrane</keyword>
<feature type="transmembrane region" description="Helical" evidence="7">
    <location>
        <begin position="57"/>
        <end position="82"/>
    </location>
</feature>